<feature type="region of interest" description="Disordered" evidence="1">
    <location>
        <begin position="75"/>
        <end position="95"/>
    </location>
</feature>
<evidence type="ECO:0000313" key="2">
    <source>
        <dbReference type="EMBL" id="KAF9730316.1"/>
    </source>
</evidence>
<name>A0A9P6KL58_9PLEO</name>
<feature type="compositionally biased region" description="Gly residues" evidence="1">
    <location>
        <begin position="77"/>
        <end position="87"/>
    </location>
</feature>
<dbReference type="Proteomes" id="UP000756921">
    <property type="component" value="Unassembled WGS sequence"/>
</dbReference>
<feature type="region of interest" description="Disordered" evidence="1">
    <location>
        <begin position="112"/>
        <end position="135"/>
    </location>
</feature>
<keyword evidence="3" id="KW-1185">Reference proteome</keyword>
<sequence>MKLGGRVQLKLMGAFAASRASRWNRRAMEPAFAMRPGRASQGAVAAPFALGQDRHPLGTRARQSRWMSRGGNAMQLDGGGGGGGGGRAASVELGRGRGSRCDVRWQQVGRAVGRGGQAGRRANSDGATAEERRAAAGVRWQRLEGQLSSSAGGGVAQWRRGGSVGGGGGGGGGGRGRAGRLGAGREAGRLVPMTPDVWLAADECNTGFSRTELRSISTSVMRVNQL</sequence>
<organism evidence="2 3">
    <name type="scientific">Paraphaeosphaeria minitans</name>
    <dbReference type="NCBI Taxonomy" id="565426"/>
    <lineage>
        <taxon>Eukaryota</taxon>
        <taxon>Fungi</taxon>
        <taxon>Dikarya</taxon>
        <taxon>Ascomycota</taxon>
        <taxon>Pezizomycotina</taxon>
        <taxon>Dothideomycetes</taxon>
        <taxon>Pleosporomycetidae</taxon>
        <taxon>Pleosporales</taxon>
        <taxon>Massarineae</taxon>
        <taxon>Didymosphaeriaceae</taxon>
        <taxon>Paraphaeosphaeria</taxon>
    </lineage>
</organism>
<feature type="compositionally biased region" description="Gly residues" evidence="1">
    <location>
        <begin position="162"/>
        <end position="182"/>
    </location>
</feature>
<reference evidence="2" key="1">
    <citation type="journal article" date="2020" name="Mol. Plant Microbe Interact.">
        <title>Genome Sequence of the Biocontrol Agent Coniothyrium minitans strain Conio (IMI 134523).</title>
        <authorList>
            <person name="Patel D."/>
            <person name="Shittu T.A."/>
            <person name="Baroncelli R."/>
            <person name="Muthumeenakshi S."/>
            <person name="Osborne T.H."/>
            <person name="Janganan T.K."/>
            <person name="Sreenivasaprasad S."/>
        </authorList>
    </citation>
    <scope>NUCLEOTIDE SEQUENCE</scope>
    <source>
        <strain evidence="2">Conio</strain>
    </source>
</reference>
<gene>
    <name evidence="2" type="ORF">PMIN01_11185</name>
</gene>
<evidence type="ECO:0000313" key="3">
    <source>
        <dbReference type="Proteomes" id="UP000756921"/>
    </source>
</evidence>
<comment type="caution">
    <text evidence="2">The sequence shown here is derived from an EMBL/GenBank/DDBJ whole genome shotgun (WGS) entry which is preliminary data.</text>
</comment>
<proteinExistence type="predicted"/>
<feature type="region of interest" description="Disordered" evidence="1">
    <location>
        <begin position="149"/>
        <end position="185"/>
    </location>
</feature>
<protein>
    <submittedName>
        <fullName evidence="2">Uncharacterized protein</fullName>
    </submittedName>
</protein>
<accession>A0A9P6KL58</accession>
<evidence type="ECO:0000256" key="1">
    <source>
        <dbReference type="SAM" id="MobiDB-lite"/>
    </source>
</evidence>
<dbReference type="EMBL" id="WJXW01000014">
    <property type="protein sequence ID" value="KAF9730316.1"/>
    <property type="molecule type" value="Genomic_DNA"/>
</dbReference>
<dbReference type="AlphaFoldDB" id="A0A9P6KL58"/>